<feature type="compositionally biased region" description="Basic and acidic residues" evidence="6">
    <location>
        <begin position="669"/>
        <end position="685"/>
    </location>
</feature>
<dbReference type="InterPro" id="IPR013923">
    <property type="entry name" value="Autophagy-rel_prot_16_dom"/>
</dbReference>
<feature type="compositionally biased region" description="Basic and acidic residues" evidence="6">
    <location>
        <begin position="613"/>
        <end position="624"/>
    </location>
</feature>
<dbReference type="Gene3D" id="3.10.590.10">
    <property type="entry name" value="ph1033 like domains"/>
    <property type="match status" value="1"/>
</dbReference>
<dbReference type="GO" id="GO:0000045">
    <property type="term" value="P:autophagosome assembly"/>
    <property type="evidence" value="ECO:0007669"/>
    <property type="project" value="InterPro"/>
</dbReference>
<dbReference type="CDD" id="cd21134">
    <property type="entry name" value="YTH"/>
    <property type="match status" value="1"/>
</dbReference>
<keyword evidence="2 4" id="KW-0853">WD repeat</keyword>
<dbReference type="InterPro" id="IPR019775">
    <property type="entry name" value="WD40_repeat_CS"/>
</dbReference>
<dbReference type="Gene3D" id="2.130.10.10">
    <property type="entry name" value="YVTN repeat-like/Quinoprotein amine dehydrogenase"/>
    <property type="match status" value="2"/>
</dbReference>
<evidence type="ECO:0000259" key="7">
    <source>
        <dbReference type="PROSITE" id="PS50882"/>
    </source>
</evidence>
<reference evidence="8 9" key="1">
    <citation type="journal article" date="2018" name="Gigascience">
        <title>Genomes of trombidid mites reveal novel predicted allergens and laterally-transferred genes associated with secondary metabolism.</title>
        <authorList>
            <person name="Dong X."/>
            <person name="Chaisiri K."/>
            <person name="Xia D."/>
            <person name="Armstrong S.D."/>
            <person name="Fang Y."/>
            <person name="Donnelly M.J."/>
            <person name="Kadowaki T."/>
            <person name="McGarry J.W."/>
            <person name="Darby A.C."/>
            <person name="Makepeace B.L."/>
        </authorList>
    </citation>
    <scope>NUCLEOTIDE SEQUENCE [LARGE SCALE GENOMIC DNA]</scope>
    <source>
        <strain evidence="8">UoL-UT</strain>
    </source>
</reference>
<dbReference type="PROSITE" id="PS50082">
    <property type="entry name" value="WD_REPEATS_2"/>
    <property type="match status" value="4"/>
</dbReference>
<evidence type="ECO:0000313" key="8">
    <source>
        <dbReference type="EMBL" id="RWS26149.1"/>
    </source>
</evidence>
<dbReference type="Gene3D" id="1.10.287.1490">
    <property type="match status" value="1"/>
</dbReference>
<evidence type="ECO:0000256" key="4">
    <source>
        <dbReference type="PROSITE-ProRule" id="PRU00221"/>
    </source>
</evidence>
<feature type="non-terminal residue" evidence="8">
    <location>
        <position position="1100"/>
    </location>
</feature>
<evidence type="ECO:0000256" key="3">
    <source>
        <dbReference type="ARBA" id="ARBA00022737"/>
    </source>
</evidence>
<dbReference type="InterPro" id="IPR045160">
    <property type="entry name" value="ATG16"/>
</dbReference>
<dbReference type="AlphaFoldDB" id="A0A443SF50"/>
<accession>A0A443SF50</accession>
<dbReference type="SMART" id="SM00320">
    <property type="entry name" value="WD40"/>
    <property type="match status" value="7"/>
</dbReference>
<feature type="repeat" description="WD" evidence="4">
    <location>
        <begin position="293"/>
        <end position="332"/>
    </location>
</feature>
<feature type="compositionally biased region" description="Low complexity" evidence="6">
    <location>
        <begin position="700"/>
        <end position="739"/>
    </location>
</feature>
<proteinExistence type="inferred from homology"/>
<dbReference type="GO" id="GO:0043495">
    <property type="term" value="F:protein-membrane adaptor activity"/>
    <property type="evidence" value="ECO:0007669"/>
    <property type="project" value="TreeGrafter"/>
</dbReference>
<dbReference type="PROSITE" id="PS00678">
    <property type="entry name" value="WD_REPEATS_1"/>
    <property type="match status" value="1"/>
</dbReference>
<dbReference type="InterPro" id="IPR036322">
    <property type="entry name" value="WD40_repeat_dom_sf"/>
</dbReference>
<dbReference type="InterPro" id="IPR007275">
    <property type="entry name" value="YTH_domain"/>
</dbReference>
<dbReference type="GO" id="GO:0034045">
    <property type="term" value="C:phagophore assembly site membrane"/>
    <property type="evidence" value="ECO:0007669"/>
    <property type="project" value="TreeGrafter"/>
</dbReference>
<dbReference type="InterPro" id="IPR020472">
    <property type="entry name" value="WD40_PAC1"/>
</dbReference>
<dbReference type="OrthoDB" id="6262491at2759"/>
<comment type="caution">
    <text evidence="8">The sequence shown here is derived from an EMBL/GenBank/DDBJ whole genome shotgun (WGS) entry which is preliminary data.</text>
</comment>
<dbReference type="Pfam" id="PF08614">
    <property type="entry name" value="ATG16"/>
    <property type="match status" value="1"/>
</dbReference>
<dbReference type="CDD" id="cd00200">
    <property type="entry name" value="WD40"/>
    <property type="match status" value="1"/>
</dbReference>
<dbReference type="GO" id="GO:0003723">
    <property type="term" value="F:RNA binding"/>
    <property type="evidence" value="ECO:0007669"/>
    <property type="project" value="InterPro"/>
</dbReference>
<evidence type="ECO:0000313" key="9">
    <source>
        <dbReference type="Proteomes" id="UP000288716"/>
    </source>
</evidence>
<dbReference type="GO" id="GO:0000421">
    <property type="term" value="C:autophagosome membrane"/>
    <property type="evidence" value="ECO:0007669"/>
    <property type="project" value="TreeGrafter"/>
</dbReference>
<feature type="coiled-coil region" evidence="5">
    <location>
        <begin position="162"/>
        <end position="211"/>
    </location>
</feature>
<dbReference type="Pfam" id="PF00400">
    <property type="entry name" value="WD40"/>
    <property type="match status" value="5"/>
</dbReference>
<keyword evidence="3" id="KW-0677">Repeat</keyword>
<dbReference type="GO" id="GO:0034274">
    <property type="term" value="C:Atg12-Atg5-Atg16 complex"/>
    <property type="evidence" value="ECO:0007669"/>
    <property type="project" value="TreeGrafter"/>
</dbReference>
<dbReference type="Pfam" id="PF04146">
    <property type="entry name" value="YTH"/>
    <property type="match status" value="1"/>
</dbReference>
<name>A0A443SF50_9ACAR</name>
<dbReference type="PANTHER" id="PTHR19878">
    <property type="entry name" value="AUTOPHAGY PROTEIN 16-LIKE"/>
    <property type="match status" value="1"/>
</dbReference>
<dbReference type="PANTHER" id="PTHR19878:SF8">
    <property type="entry name" value="AUTOPHAGY-RELATED 16, ISOFORM F"/>
    <property type="match status" value="1"/>
</dbReference>
<dbReference type="PRINTS" id="PR00320">
    <property type="entry name" value="GPROTEINBRPT"/>
</dbReference>
<dbReference type="Proteomes" id="UP000288716">
    <property type="component" value="Unassembled WGS sequence"/>
</dbReference>
<feature type="repeat" description="WD" evidence="4">
    <location>
        <begin position="475"/>
        <end position="504"/>
    </location>
</feature>
<evidence type="ECO:0000256" key="2">
    <source>
        <dbReference type="ARBA" id="ARBA00022574"/>
    </source>
</evidence>
<feature type="region of interest" description="Disordered" evidence="6">
    <location>
        <begin position="1013"/>
        <end position="1036"/>
    </location>
</feature>
<feature type="coiled-coil region" evidence="5">
    <location>
        <begin position="92"/>
        <end position="126"/>
    </location>
</feature>
<dbReference type="PROSITE" id="PS50294">
    <property type="entry name" value="WD_REPEATS_REGION"/>
    <property type="match status" value="2"/>
</dbReference>
<protein>
    <submittedName>
        <fullName evidence="8">Autophagy-related protein 16-like protein</fullName>
    </submittedName>
</protein>
<dbReference type="VEuPathDB" id="VectorBase:LDEU005891"/>
<dbReference type="InterPro" id="IPR001680">
    <property type="entry name" value="WD40_rpt"/>
</dbReference>
<evidence type="ECO:0000256" key="1">
    <source>
        <dbReference type="ARBA" id="ARBA00009271"/>
    </source>
</evidence>
<sequence length="1100" mass="124640">MASPQTEKCLLENDFSVDWRASIIQQLNDRKMREEKPFEDLISFCCKLFDVCHIEKSNKVMERTDSGDDRHHILEKKVFELQEELTEMHRRKGEHIQDVIELKRAVENKEKERAELLDKLQEKELALMASKSACEALEQLIVDMESKHTLVKDEYDALSIAFNNLVRKHSALEKEHANLLARYKEIKEQEVDRINAENAKLLRKQEQTMQQRVVEEASKVTIDDSDIPSVVNPDRLCVVARLPDKVMYSFEAHDGEVNAVKWASSGLLATGGGDRKVKLWKISLTLASSVMQLTGSNASITAIDVENDYLLASSNDFASRVWTLSDGKLRRTLTGHSNKVLAVKFLGVPNKVVSGSHDRTLKVWDINRHACIRTLFAGSTCNDLVTREGQECSAVISGHFDKRIRFWDIRSDCSANEILLQGKITSLAVSPDGFSLLSCVRDDTLKLLDLRKNQIVRTYVAEGFKVGCDTTRAVFSPDNEYVAVGSSDGAIFIWNQSTGKVEKCLRDQHNCNVICCTWDPTGTHFVSCDRNKKVVIDALDAIGTNSLGHDEERNVLEELLGTPEDDDLASELNNEKKAGSKRKTVIYSTVQRKTDNLGKKNNSSVTQTKSVVKKKETSSDEKYSKTVNSSSKSRNRDGKLHSKSTKGSRSSSNHISTSEVAPKSPQIKSELKSKKEEESHKKPELKTVTGVANESESDASDASSADGSCSCEDHSSLQSGSYSGDSRSSCSRSATPVNEVEVKREKVVSPSHRRVKRSRSPRIDKKSELSQVLTINFQNLFSEKSKRHHSSTGRSTKQRDYSSLIKYFFKDTVYFVMKSNNHENVVLSKAKGVWSTPPQNEHKLNRAFLEFRNVILIFSIKESGKFQGFARLASESRHDSQPIQWVLPPGLSAKALGGVFNLDWICRRELSFSKTLHLFNPLNDGKPVKIARDGQEIEPRVGEELCRLFPPDENVDLIPFLKRMKKQSHNKPSHHRPAEFSRQVRIDRRRERVPSINAPFPNNNAPNIMLRIKRNRNGRSDSPSGKRLKRDFRDVRNDQKMGNIQRPFMRRDMGMSDTFNDFVRPPPMPHTFPHHIPFGEQPLFQRMDFMSKPRPMDKRA</sequence>
<dbReference type="EMBL" id="NCKV01003013">
    <property type="protein sequence ID" value="RWS26149.1"/>
    <property type="molecule type" value="Genomic_DNA"/>
</dbReference>
<dbReference type="InterPro" id="IPR015943">
    <property type="entry name" value="WD40/YVTN_repeat-like_dom_sf"/>
</dbReference>
<evidence type="ECO:0000256" key="5">
    <source>
        <dbReference type="SAM" id="Coils"/>
    </source>
</evidence>
<dbReference type="STRING" id="299467.A0A443SF50"/>
<feature type="compositionally biased region" description="Basic residues" evidence="6">
    <location>
        <begin position="751"/>
        <end position="760"/>
    </location>
</feature>
<dbReference type="SUPFAM" id="SSF50978">
    <property type="entry name" value="WD40 repeat-like"/>
    <property type="match status" value="1"/>
</dbReference>
<feature type="region of interest" description="Disordered" evidence="6">
    <location>
        <begin position="561"/>
        <end position="765"/>
    </location>
</feature>
<feature type="domain" description="YTH" evidence="7">
    <location>
        <begin position="812"/>
        <end position="949"/>
    </location>
</feature>
<feature type="repeat" description="WD" evidence="4">
    <location>
        <begin position="333"/>
        <end position="374"/>
    </location>
</feature>
<dbReference type="PROSITE" id="PS50882">
    <property type="entry name" value="YTH"/>
    <property type="match status" value="1"/>
</dbReference>
<comment type="similarity">
    <text evidence="1">Belongs to the WD repeat ATG16 family.</text>
</comment>
<organism evidence="8 9">
    <name type="scientific">Leptotrombidium deliense</name>
    <dbReference type="NCBI Taxonomy" id="299467"/>
    <lineage>
        <taxon>Eukaryota</taxon>
        <taxon>Metazoa</taxon>
        <taxon>Ecdysozoa</taxon>
        <taxon>Arthropoda</taxon>
        <taxon>Chelicerata</taxon>
        <taxon>Arachnida</taxon>
        <taxon>Acari</taxon>
        <taxon>Acariformes</taxon>
        <taxon>Trombidiformes</taxon>
        <taxon>Prostigmata</taxon>
        <taxon>Anystina</taxon>
        <taxon>Parasitengona</taxon>
        <taxon>Trombiculoidea</taxon>
        <taxon>Trombiculidae</taxon>
        <taxon>Leptotrombidium</taxon>
    </lineage>
</organism>
<keyword evidence="5" id="KW-0175">Coiled coil</keyword>
<keyword evidence="9" id="KW-1185">Reference proteome</keyword>
<evidence type="ECO:0000256" key="6">
    <source>
        <dbReference type="SAM" id="MobiDB-lite"/>
    </source>
</evidence>
<gene>
    <name evidence="8" type="ORF">B4U80_04822</name>
</gene>
<feature type="repeat" description="WD" evidence="4">
    <location>
        <begin position="250"/>
        <end position="283"/>
    </location>
</feature>